<dbReference type="EMBL" id="CP134536">
    <property type="protein sequence ID" value="WNH12653.1"/>
    <property type="molecule type" value="Genomic_DNA"/>
</dbReference>
<organism evidence="2 4">
    <name type="scientific">Thalassobellus suaedae</name>
    <dbReference type="NCBI Taxonomy" id="3074124"/>
    <lineage>
        <taxon>Bacteria</taxon>
        <taxon>Pseudomonadati</taxon>
        <taxon>Bacteroidota</taxon>
        <taxon>Flavobacteriia</taxon>
        <taxon>Flavobacteriales</taxon>
        <taxon>Flavobacteriaceae</taxon>
        <taxon>Thalassobellus</taxon>
    </lineage>
</organism>
<evidence type="ECO:0000313" key="3">
    <source>
        <dbReference type="Proteomes" id="UP001302806"/>
    </source>
</evidence>
<sequence>MDTLEIYKSFNSDKSIEELQYNILKESTNLDNLKFELQFYKLLLNKSIYKPHALNLYERLTGFKNEITSINKKGMSLLNELNTQAHQIRNKIECDDMACDNFFIKNHDNIELKVFNFKTQVFNFKFRLFQYLQSVIIN</sequence>
<proteinExistence type="predicted"/>
<protein>
    <submittedName>
        <fullName evidence="2">Uncharacterized protein</fullName>
    </submittedName>
</protein>
<dbReference type="Proteomes" id="UP001302806">
    <property type="component" value="Chromosome"/>
</dbReference>
<dbReference type="Proteomes" id="UP001303407">
    <property type="component" value="Chromosome"/>
</dbReference>
<evidence type="ECO:0000313" key="1">
    <source>
        <dbReference type="EMBL" id="WNH10656.1"/>
    </source>
</evidence>
<keyword evidence="4" id="KW-1185">Reference proteome</keyword>
<reference evidence="3 4" key="1">
    <citation type="submission" date="2023-09" db="EMBL/GenBank/DDBJ databases">
        <title>Thalassobella suaedae gen. nov., sp. nov., a marine bacterium of the family Flavobacteriaceae isolated from a halophyte Suaeda japonica.</title>
        <authorList>
            <person name="Lee S.Y."/>
            <person name="Hwang C.Y."/>
        </authorList>
    </citation>
    <scope>NUCLEOTIDE SEQUENCE [LARGE SCALE GENOMIC DNA]</scope>
    <source>
        <strain evidence="2 4">HL-DH10</strain>
        <strain evidence="1 3">HL-DH14</strain>
    </source>
</reference>
<accession>A0ABY9Y450</accession>
<gene>
    <name evidence="2" type="ORF">RHP49_17415</name>
    <name evidence="1" type="ORF">RHP51_08425</name>
</gene>
<name>A0ABY9Y450_9FLAO</name>
<dbReference type="RefSeq" id="WP_415862634.1">
    <property type="nucleotide sequence ID" value="NZ_CP134536.1"/>
</dbReference>
<evidence type="ECO:0000313" key="4">
    <source>
        <dbReference type="Proteomes" id="UP001303407"/>
    </source>
</evidence>
<evidence type="ECO:0000313" key="2">
    <source>
        <dbReference type="EMBL" id="WNH12653.1"/>
    </source>
</evidence>
<dbReference type="EMBL" id="CP134537">
    <property type="protein sequence ID" value="WNH10656.1"/>
    <property type="molecule type" value="Genomic_DNA"/>
</dbReference>